<keyword evidence="2" id="KW-0812">Transmembrane</keyword>
<evidence type="ECO:0000313" key="4">
    <source>
        <dbReference type="Proteomes" id="UP000703661"/>
    </source>
</evidence>
<organism evidence="3 4">
    <name type="scientific">Entomortierella chlamydospora</name>
    <dbReference type="NCBI Taxonomy" id="101097"/>
    <lineage>
        <taxon>Eukaryota</taxon>
        <taxon>Fungi</taxon>
        <taxon>Fungi incertae sedis</taxon>
        <taxon>Mucoromycota</taxon>
        <taxon>Mortierellomycotina</taxon>
        <taxon>Mortierellomycetes</taxon>
        <taxon>Mortierellales</taxon>
        <taxon>Mortierellaceae</taxon>
        <taxon>Entomortierella</taxon>
    </lineage>
</organism>
<feature type="region of interest" description="Disordered" evidence="1">
    <location>
        <begin position="70"/>
        <end position="119"/>
    </location>
</feature>
<accession>A0A9P6SYL1</accession>
<proteinExistence type="predicted"/>
<keyword evidence="2" id="KW-0472">Membrane</keyword>
<sequence length="119" mass="13500">MSNQPLFYAVGFGIFLIALLFCYNLTSHDWFSLSHKAYDINNGIIYYPLAIFLGYKVSMTAFLYIFPTAFDSPPPPEPKTRQEKKKAAKEAEAEAKRNVKMARKEADAARKAAEARLQD</sequence>
<name>A0A9P6SYL1_9FUNG</name>
<reference evidence="3" key="1">
    <citation type="journal article" date="2020" name="Fungal Divers.">
        <title>Resolving the Mortierellaceae phylogeny through synthesis of multi-gene phylogenetics and phylogenomics.</title>
        <authorList>
            <person name="Vandepol N."/>
            <person name="Liber J."/>
            <person name="Desiro A."/>
            <person name="Na H."/>
            <person name="Kennedy M."/>
            <person name="Barry K."/>
            <person name="Grigoriev I.V."/>
            <person name="Miller A.N."/>
            <person name="O'Donnell K."/>
            <person name="Stajich J.E."/>
            <person name="Bonito G."/>
        </authorList>
    </citation>
    <scope>NUCLEOTIDE SEQUENCE</scope>
    <source>
        <strain evidence="3">NRRL 2769</strain>
    </source>
</reference>
<dbReference type="OrthoDB" id="2412728at2759"/>
<evidence type="ECO:0000256" key="2">
    <source>
        <dbReference type="SAM" id="Phobius"/>
    </source>
</evidence>
<keyword evidence="2" id="KW-1133">Transmembrane helix</keyword>
<dbReference type="Proteomes" id="UP000703661">
    <property type="component" value="Unassembled WGS sequence"/>
</dbReference>
<feature type="transmembrane region" description="Helical" evidence="2">
    <location>
        <begin position="6"/>
        <end position="23"/>
    </location>
</feature>
<keyword evidence="4" id="KW-1185">Reference proteome</keyword>
<dbReference type="AlphaFoldDB" id="A0A9P6SYL1"/>
<feature type="compositionally biased region" description="Basic and acidic residues" evidence="1">
    <location>
        <begin position="88"/>
        <end position="119"/>
    </location>
</feature>
<protein>
    <submittedName>
        <fullName evidence="3">Uncharacterized protein</fullName>
    </submittedName>
</protein>
<comment type="caution">
    <text evidence="3">The sequence shown here is derived from an EMBL/GenBank/DDBJ whole genome shotgun (WGS) entry which is preliminary data.</text>
</comment>
<gene>
    <name evidence="3" type="ORF">BGZ80_001018</name>
</gene>
<dbReference type="EMBL" id="JAAAID010001226">
    <property type="protein sequence ID" value="KAG0011005.1"/>
    <property type="molecule type" value="Genomic_DNA"/>
</dbReference>
<evidence type="ECO:0000256" key="1">
    <source>
        <dbReference type="SAM" id="MobiDB-lite"/>
    </source>
</evidence>
<evidence type="ECO:0000313" key="3">
    <source>
        <dbReference type="EMBL" id="KAG0011005.1"/>
    </source>
</evidence>
<feature type="transmembrane region" description="Helical" evidence="2">
    <location>
        <begin position="44"/>
        <end position="66"/>
    </location>
</feature>